<accession>A0A2T4U9I5</accession>
<dbReference type="AlphaFoldDB" id="A0A2T4U9I5"/>
<dbReference type="RefSeq" id="WP_107583652.1">
    <property type="nucleotide sequence ID" value="NZ_PZJJ01000003.1"/>
</dbReference>
<dbReference type="EMBL" id="PZJJ01000003">
    <property type="protein sequence ID" value="PTL40062.1"/>
    <property type="molecule type" value="Genomic_DNA"/>
</dbReference>
<evidence type="ECO:0000313" key="1">
    <source>
        <dbReference type="EMBL" id="PTL40062.1"/>
    </source>
</evidence>
<dbReference type="Gene3D" id="3.30.300.20">
    <property type="match status" value="1"/>
</dbReference>
<dbReference type="InterPro" id="IPR015946">
    <property type="entry name" value="KH_dom-like_a/b"/>
</dbReference>
<gene>
    <name evidence="1" type="ORF">C6Y45_03595</name>
</gene>
<dbReference type="Pfam" id="PF02566">
    <property type="entry name" value="OsmC"/>
    <property type="match status" value="1"/>
</dbReference>
<proteinExistence type="predicted"/>
<dbReference type="InterPro" id="IPR036102">
    <property type="entry name" value="OsmC/Ohrsf"/>
</dbReference>
<dbReference type="SUPFAM" id="SSF82784">
    <property type="entry name" value="OsmC-like"/>
    <property type="match status" value="1"/>
</dbReference>
<dbReference type="InterPro" id="IPR052924">
    <property type="entry name" value="OsmC/Ohr_hydroprdx_reductase"/>
</dbReference>
<protein>
    <submittedName>
        <fullName evidence="1">Osmotically inducible protein C</fullName>
    </submittedName>
</protein>
<keyword evidence="2" id="KW-1185">Reference proteome</keyword>
<organism evidence="1 2">
    <name type="scientific">Alkalicoccus saliphilus</name>
    <dbReference type="NCBI Taxonomy" id="200989"/>
    <lineage>
        <taxon>Bacteria</taxon>
        <taxon>Bacillati</taxon>
        <taxon>Bacillota</taxon>
        <taxon>Bacilli</taxon>
        <taxon>Bacillales</taxon>
        <taxon>Bacillaceae</taxon>
        <taxon>Alkalicoccus</taxon>
    </lineage>
</organism>
<sequence>MSQKMSFEVTGTTNGMTTELDSKNHRIVIDEPESMGGADKGQDPLSNLLASLAGCENVIANMVAKEIDFDLQGIDFRVTGELDPRGLMGQADVKPYFYDVSIEAEVKTSESEDRIEELKQKTDARCPVYTTLEAAGIPIRAEWNKA</sequence>
<evidence type="ECO:0000313" key="2">
    <source>
        <dbReference type="Proteomes" id="UP000240509"/>
    </source>
</evidence>
<reference evidence="1 2" key="1">
    <citation type="submission" date="2018-03" db="EMBL/GenBank/DDBJ databases">
        <title>Alkalicoccus saliphilus sp. nov., isolated from a mineral pool.</title>
        <authorList>
            <person name="Zhao B."/>
        </authorList>
    </citation>
    <scope>NUCLEOTIDE SEQUENCE [LARGE SCALE GENOMIC DNA]</scope>
    <source>
        <strain evidence="1 2">6AG</strain>
    </source>
</reference>
<dbReference type="PANTHER" id="PTHR35368">
    <property type="entry name" value="HYDROPEROXIDE REDUCTASE"/>
    <property type="match status" value="1"/>
</dbReference>
<name>A0A2T4U9I5_9BACI</name>
<dbReference type="Proteomes" id="UP000240509">
    <property type="component" value="Unassembled WGS sequence"/>
</dbReference>
<comment type="caution">
    <text evidence="1">The sequence shown here is derived from an EMBL/GenBank/DDBJ whole genome shotgun (WGS) entry which is preliminary data.</text>
</comment>
<dbReference type="PANTHER" id="PTHR35368:SF1">
    <property type="entry name" value="HYDROPEROXIDE REDUCTASE"/>
    <property type="match status" value="1"/>
</dbReference>
<dbReference type="OrthoDB" id="1433018at2"/>
<dbReference type="InterPro" id="IPR003718">
    <property type="entry name" value="OsmC/Ohr_fam"/>
</dbReference>